<organism evidence="2 3">
    <name type="scientific">Polyangium mundeleinium</name>
    <dbReference type="NCBI Taxonomy" id="2995306"/>
    <lineage>
        <taxon>Bacteria</taxon>
        <taxon>Pseudomonadati</taxon>
        <taxon>Myxococcota</taxon>
        <taxon>Polyangia</taxon>
        <taxon>Polyangiales</taxon>
        <taxon>Polyangiaceae</taxon>
        <taxon>Polyangium</taxon>
    </lineage>
</organism>
<proteinExistence type="predicted"/>
<dbReference type="RefSeq" id="WP_271925994.1">
    <property type="nucleotide sequence ID" value="NZ_JAQNDO010000001.1"/>
</dbReference>
<dbReference type="EMBL" id="JAQNDO010000001">
    <property type="protein sequence ID" value="MDC0747504.1"/>
    <property type="molecule type" value="Genomic_DNA"/>
</dbReference>
<feature type="compositionally biased region" description="Basic and acidic residues" evidence="1">
    <location>
        <begin position="58"/>
        <end position="74"/>
    </location>
</feature>
<evidence type="ECO:0000256" key="1">
    <source>
        <dbReference type="SAM" id="MobiDB-lite"/>
    </source>
</evidence>
<keyword evidence="3" id="KW-1185">Reference proteome</keyword>
<feature type="compositionally biased region" description="Basic residues" evidence="1">
    <location>
        <begin position="75"/>
        <end position="91"/>
    </location>
</feature>
<reference evidence="2 3" key="1">
    <citation type="submission" date="2022-11" db="EMBL/GenBank/DDBJ databases">
        <title>Minimal conservation of predation-associated metabolite biosynthetic gene clusters underscores biosynthetic potential of Myxococcota including descriptions for ten novel species: Archangium lansinium sp. nov., Myxococcus landrumus sp. nov., Nannocystis bai.</title>
        <authorList>
            <person name="Ahearne A."/>
            <person name="Stevens C."/>
            <person name="Dowd S."/>
        </authorList>
    </citation>
    <scope>NUCLEOTIDE SEQUENCE [LARGE SCALE GENOMIC DNA]</scope>
    <source>
        <strain evidence="2 3">RJM3</strain>
    </source>
</reference>
<dbReference type="Proteomes" id="UP001221411">
    <property type="component" value="Unassembled WGS sequence"/>
</dbReference>
<accession>A0ABT5F1J7</accession>
<name>A0ABT5F1J7_9BACT</name>
<gene>
    <name evidence="2" type="ORF">POL67_39600</name>
</gene>
<evidence type="ECO:0000313" key="3">
    <source>
        <dbReference type="Proteomes" id="UP001221411"/>
    </source>
</evidence>
<sequence>MQTPDVNASSEVYEKHTDHFRGAVEGWADAETLTAAQRAAIVEADAIVTAAADGLGGRCRDGASRAQGRDEAPRAVRHSGRHSRPAHHGRE</sequence>
<protein>
    <submittedName>
        <fullName evidence="2">Uncharacterized protein</fullName>
    </submittedName>
</protein>
<evidence type="ECO:0000313" key="2">
    <source>
        <dbReference type="EMBL" id="MDC0747504.1"/>
    </source>
</evidence>
<feature type="region of interest" description="Disordered" evidence="1">
    <location>
        <begin position="54"/>
        <end position="91"/>
    </location>
</feature>
<comment type="caution">
    <text evidence="2">The sequence shown here is derived from an EMBL/GenBank/DDBJ whole genome shotgun (WGS) entry which is preliminary data.</text>
</comment>